<gene>
    <name evidence="1" type="ORF">Tsubulata_001316</name>
</gene>
<dbReference type="Proteomes" id="UP001141552">
    <property type="component" value="Unassembled WGS sequence"/>
</dbReference>
<accession>A0A9Q0FEN4</accession>
<keyword evidence="2" id="KW-1185">Reference proteome</keyword>
<reference evidence="1" key="1">
    <citation type="submission" date="2022-02" db="EMBL/GenBank/DDBJ databases">
        <authorList>
            <person name="Henning P.M."/>
            <person name="McCubbin A.G."/>
            <person name="Shore J.S."/>
        </authorList>
    </citation>
    <scope>NUCLEOTIDE SEQUENCE</scope>
    <source>
        <strain evidence="1">F60SS</strain>
        <tissue evidence="1">Leaves</tissue>
    </source>
</reference>
<dbReference type="EMBL" id="JAKUCV010005726">
    <property type="protein sequence ID" value="KAJ4830110.1"/>
    <property type="molecule type" value="Genomic_DNA"/>
</dbReference>
<organism evidence="1 2">
    <name type="scientific">Turnera subulata</name>
    <dbReference type="NCBI Taxonomy" id="218843"/>
    <lineage>
        <taxon>Eukaryota</taxon>
        <taxon>Viridiplantae</taxon>
        <taxon>Streptophyta</taxon>
        <taxon>Embryophyta</taxon>
        <taxon>Tracheophyta</taxon>
        <taxon>Spermatophyta</taxon>
        <taxon>Magnoliopsida</taxon>
        <taxon>eudicotyledons</taxon>
        <taxon>Gunneridae</taxon>
        <taxon>Pentapetalae</taxon>
        <taxon>rosids</taxon>
        <taxon>fabids</taxon>
        <taxon>Malpighiales</taxon>
        <taxon>Passifloraceae</taxon>
        <taxon>Turnera</taxon>
    </lineage>
</organism>
<evidence type="ECO:0000313" key="2">
    <source>
        <dbReference type="Proteomes" id="UP001141552"/>
    </source>
</evidence>
<reference evidence="1" key="2">
    <citation type="journal article" date="2023" name="Plants (Basel)">
        <title>Annotation of the Turnera subulata (Passifloraceae) Draft Genome Reveals the S-Locus Evolved after the Divergence of Turneroideae from Passifloroideae in a Stepwise Manner.</title>
        <authorList>
            <person name="Henning P.M."/>
            <person name="Roalson E.H."/>
            <person name="Mir W."/>
            <person name="McCubbin A.G."/>
            <person name="Shore J.S."/>
        </authorList>
    </citation>
    <scope>NUCLEOTIDE SEQUENCE</scope>
    <source>
        <strain evidence="1">F60SS</strain>
    </source>
</reference>
<sequence>MVPPFVNKPFHSSPWGVEQSGSMWSYSTPAVQPSWFSSSPSMPVPTLSPVRVSGSPGYSSLTEFSPTISSPFLAVSSLGGSTVGVSVPVRSVSSQLGQYQLPLPSHAWPGFTDVAVPPFSGSTMSSAVGDSFVHPVGAQAFSGVQHQQCPPIVRRMCSPHFLTRSINEQW</sequence>
<dbReference type="AlphaFoldDB" id="A0A9Q0FEN4"/>
<protein>
    <submittedName>
        <fullName evidence="1">Uncharacterized protein</fullName>
    </submittedName>
</protein>
<proteinExistence type="predicted"/>
<name>A0A9Q0FEN4_9ROSI</name>
<comment type="caution">
    <text evidence="1">The sequence shown here is derived from an EMBL/GenBank/DDBJ whole genome shotgun (WGS) entry which is preliminary data.</text>
</comment>
<evidence type="ECO:0000313" key="1">
    <source>
        <dbReference type="EMBL" id="KAJ4830110.1"/>
    </source>
</evidence>